<organism evidence="2">
    <name type="scientific">mine drainage metagenome</name>
    <dbReference type="NCBI Taxonomy" id="410659"/>
    <lineage>
        <taxon>unclassified sequences</taxon>
        <taxon>metagenomes</taxon>
        <taxon>ecological metagenomes</taxon>
    </lineage>
</organism>
<dbReference type="Pfam" id="PF01844">
    <property type="entry name" value="HNH"/>
    <property type="match status" value="1"/>
</dbReference>
<protein>
    <recommendedName>
        <fullName evidence="1">HNH nuclease domain-containing protein</fullName>
    </recommendedName>
</protein>
<dbReference type="GO" id="GO:0008270">
    <property type="term" value="F:zinc ion binding"/>
    <property type="evidence" value="ECO:0007669"/>
    <property type="project" value="InterPro"/>
</dbReference>
<name>A0A1J5RPR8_9ZZZZ</name>
<dbReference type="SMART" id="SM00507">
    <property type="entry name" value="HNHc"/>
    <property type="match status" value="1"/>
</dbReference>
<dbReference type="GO" id="GO:0003676">
    <property type="term" value="F:nucleic acid binding"/>
    <property type="evidence" value="ECO:0007669"/>
    <property type="project" value="InterPro"/>
</dbReference>
<dbReference type="InterPro" id="IPR003615">
    <property type="entry name" value="HNH_nuc"/>
</dbReference>
<dbReference type="EMBL" id="MLJW01000258">
    <property type="protein sequence ID" value="OIQ91491.1"/>
    <property type="molecule type" value="Genomic_DNA"/>
</dbReference>
<evidence type="ECO:0000259" key="1">
    <source>
        <dbReference type="SMART" id="SM00507"/>
    </source>
</evidence>
<dbReference type="CDD" id="cd00085">
    <property type="entry name" value="HNHc"/>
    <property type="match status" value="1"/>
</dbReference>
<dbReference type="InterPro" id="IPR002711">
    <property type="entry name" value="HNH"/>
</dbReference>
<accession>A0A1J5RPR8</accession>
<proteinExistence type="predicted"/>
<dbReference type="GO" id="GO:0004519">
    <property type="term" value="F:endonuclease activity"/>
    <property type="evidence" value="ECO:0007669"/>
    <property type="project" value="InterPro"/>
</dbReference>
<reference evidence="2" key="1">
    <citation type="submission" date="2016-10" db="EMBL/GenBank/DDBJ databases">
        <title>Sequence of Gallionella enrichment culture.</title>
        <authorList>
            <person name="Poehlein A."/>
            <person name="Muehling M."/>
            <person name="Daniel R."/>
        </authorList>
    </citation>
    <scope>NUCLEOTIDE SEQUENCE</scope>
</reference>
<sequence>MEDSLHYSQLLRGFGSINRTEIALVGRGVDSGTAARLRKDGWTLGKLSQESDERLVELGLSNEVIGNLRAGARPEIPFENLIQVLLASRFACCVCHDSSKAIIVHHIKAWAESRNHHPENLAALCADDHVKAHSVSQLTRNLDERTLSEFKRNWESEVRRTNTEAVLEASRLDADAWWYFNHVRLFELAADLGLRLTALDNYPYALSTGLVQKDGLLKPRSDKLHYMYSGGDGMLLYAYVREVMNTVLSKLTIFNISDSLDKSRLAPTVKSGDVIYTQGAHNFSAQTRADAGRDQTRSGIRKANHVSVNFTFDGWEATSNSAWSCWLSGRHDAGSLVKVVDVSKVDGVLRITGTVLGICCALEGLKCREYAATLLRSGAHLKVDEDSIDEGTEW</sequence>
<gene>
    <name evidence="2" type="ORF">GALL_266280</name>
</gene>
<feature type="domain" description="HNH nuclease" evidence="1">
    <location>
        <begin position="81"/>
        <end position="130"/>
    </location>
</feature>
<comment type="caution">
    <text evidence="2">The sequence shown here is derived from an EMBL/GenBank/DDBJ whole genome shotgun (WGS) entry which is preliminary data.</text>
</comment>
<evidence type="ECO:0000313" key="2">
    <source>
        <dbReference type="EMBL" id="OIQ91491.1"/>
    </source>
</evidence>
<dbReference type="AlphaFoldDB" id="A0A1J5RPR8"/>